<evidence type="ECO:0000313" key="3">
    <source>
        <dbReference type="Proteomes" id="UP001497472"/>
    </source>
</evidence>
<keyword evidence="3" id="KW-1185">Reference proteome</keyword>
<sequence length="90" mass="10576">MAHAHLAVICISMLVMTVISNPALAPSRKMEAKERKNTQERPIIVRRVPSAYFYPFSLWPLPKYPVTEGEEYDRYHTRSIKYVQVQQNKR</sequence>
<reference evidence="2 3" key="1">
    <citation type="submission" date="2023-11" db="EMBL/GenBank/DDBJ databases">
        <authorList>
            <person name="Okamura Y."/>
        </authorList>
    </citation>
    <scope>NUCLEOTIDE SEQUENCE [LARGE SCALE GENOMIC DNA]</scope>
</reference>
<keyword evidence="1" id="KW-0472">Membrane</keyword>
<accession>A0AAV1J107</accession>
<dbReference type="EMBL" id="CAVLEF010000003">
    <property type="protein sequence ID" value="CAK1542058.1"/>
    <property type="molecule type" value="Genomic_DNA"/>
</dbReference>
<keyword evidence="1" id="KW-1133">Transmembrane helix</keyword>
<organism evidence="2 3">
    <name type="scientific">Leptosia nina</name>
    <dbReference type="NCBI Taxonomy" id="320188"/>
    <lineage>
        <taxon>Eukaryota</taxon>
        <taxon>Metazoa</taxon>
        <taxon>Ecdysozoa</taxon>
        <taxon>Arthropoda</taxon>
        <taxon>Hexapoda</taxon>
        <taxon>Insecta</taxon>
        <taxon>Pterygota</taxon>
        <taxon>Neoptera</taxon>
        <taxon>Endopterygota</taxon>
        <taxon>Lepidoptera</taxon>
        <taxon>Glossata</taxon>
        <taxon>Ditrysia</taxon>
        <taxon>Papilionoidea</taxon>
        <taxon>Pieridae</taxon>
        <taxon>Pierinae</taxon>
        <taxon>Leptosia</taxon>
    </lineage>
</organism>
<dbReference type="AlphaFoldDB" id="A0AAV1J107"/>
<name>A0AAV1J107_9NEOP</name>
<evidence type="ECO:0000313" key="2">
    <source>
        <dbReference type="EMBL" id="CAK1542058.1"/>
    </source>
</evidence>
<dbReference type="Proteomes" id="UP001497472">
    <property type="component" value="Unassembled WGS sequence"/>
</dbReference>
<protein>
    <submittedName>
        <fullName evidence="2">Uncharacterized protein</fullName>
    </submittedName>
</protein>
<comment type="caution">
    <text evidence="2">The sequence shown here is derived from an EMBL/GenBank/DDBJ whole genome shotgun (WGS) entry which is preliminary data.</text>
</comment>
<evidence type="ECO:0000256" key="1">
    <source>
        <dbReference type="SAM" id="Phobius"/>
    </source>
</evidence>
<proteinExistence type="predicted"/>
<gene>
    <name evidence="2" type="ORF">LNINA_LOCUS1992</name>
</gene>
<feature type="transmembrane region" description="Helical" evidence="1">
    <location>
        <begin position="6"/>
        <end position="25"/>
    </location>
</feature>
<keyword evidence="1" id="KW-0812">Transmembrane</keyword>